<name>A0A8T0PJ87_PANVG</name>
<keyword evidence="1" id="KW-0812">Transmembrane</keyword>
<feature type="transmembrane region" description="Helical" evidence="1">
    <location>
        <begin position="44"/>
        <end position="64"/>
    </location>
</feature>
<feature type="transmembrane region" description="Helical" evidence="1">
    <location>
        <begin position="70"/>
        <end position="92"/>
    </location>
</feature>
<keyword evidence="1" id="KW-1133">Transmembrane helix</keyword>
<evidence type="ECO:0000313" key="2">
    <source>
        <dbReference type="EMBL" id="KAG2561145.1"/>
    </source>
</evidence>
<evidence type="ECO:0000313" key="3">
    <source>
        <dbReference type="Proteomes" id="UP000823388"/>
    </source>
</evidence>
<organism evidence="2 3">
    <name type="scientific">Panicum virgatum</name>
    <name type="common">Blackwell switchgrass</name>
    <dbReference type="NCBI Taxonomy" id="38727"/>
    <lineage>
        <taxon>Eukaryota</taxon>
        <taxon>Viridiplantae</taxon>
        <taxon>Streptophyta</taxon>
        <taxon>Embryophyta</taxon>
        <taxon>Tracheophyta</taxon>
        <taxon>Spermatophyta</taxon>
        <taxon>Magnoliopsida</taxon>
        <taxon>Liliopsida</taxon>
        <taxon>Poales</taxon>
        <taxon>Poaceae</taxon>
        <taxon>PACMAD clade</taxon>
        <taxon>Panicoideae</taxon>
        <taxon>Panicodae</taxon>
        <taxon>Paniceae</taxon>
        <taxon>Panicinae</taxon>
        <taxon>Panicum</taxon>
        <taxon>Panicum sect. Hiantes</taxon>
    </lineage>
</organism>
<protein>
    <submittedName>
        <fullName evidence="2">Uncharacterized protein</fullName>
    </submittedName>
</protein>
<accession>A0A8T0PJ87</accession>
<sequence>MCVWLVPICYQGKPETMVMEALLPEEWLNLAILCEAVAYKAMSILGTLATVWATVVLLGGFSTLVKQTDFWYITIIAFLQTIGYVHVSYIHIYMHHI</sequence>
<reference evidence="2" key="1">
    <citation type="submission" date="2020-05" db="EMBL/GenBank/DDBJ databases">
        <title>WGS assembly of Panicum virgatum.</title>
        <authorList>
            <person name="Lovell J.T."/>
            <person name="Jenkins J."/>
            <person name="Shu S."/>
            <person name="Juenger T.E."/>
            <person name="Schmutz J."/>
        </authorList>
    </citation>
    <scope>NUCLEOTIDE SEQUENCE</scope>
    <source>
        <strain evidence="2">AP13</strain>
    </source>
</reference>
<dbReference type="AlphaFoldDB" id="A0A8T0PJ87"/>
<dbReference type="PANTHER" id="PTHR33115:SF46">
    <property type="entry name" value="OS05G0141200 PROTEIN"/>
    <property type="match status" value="1"/>
</dbReference>
<dbReference type="Proteomes" id="UP000823388">
    <property type="component" value="Chromosome 8K"/>
</dbReference>
<evidence type="ECO:0000256" key="1">
    <source>
        <dbReference type="SAM" id="Phobius"/>
    </source>
</evidence>
<comment type="caution">
    <text evidence="2">The sequence shown here is derived from an EMBL/GenBank/DDBJ whole genome shotgun (WGS) entry which is preliminary data.</text>
</comment>
<proteinExistence type="predicted"/>
<keyword evidence="3" id="KW-1185">Reference proteome</keyword>
<gene>
    <name evidence="2" type="ORF">PVAP13_8KG213901</name>
</gene>
<keyword evidence="1" id="KW-0472">Membrane</keyword>
<dbReference type="PANTHER" id="PTHR33115">
    <property type="entry name" value="ARM REPEAT SUPERFAMILY PROTEIN"/>
    <property type="match status" value="1"/>
</dbReference>
<dbReference type="EMBL" id="CM029051">
    <property type="protein sequence ID" value="KAG2561145.1"/>
    <property type="molecule type" value="Genomic_DNA"/>
</dbReference>